<proteinExistence type="predicted"/>
<keyword evidence="1" id="KW-1185">Reference proteome</keyword>
<sequence>MEFLFASELYNESESDQPVESEENSYDEDMIYIDNTIKNISRNLRKGDWTYLGRHPEIRAIIRVIIMQAVKQKPKNIFTFAADLFSIKKQKQLTKLINKQLKWVNKLIHKGNWTAVDGVMLFSESSECRMKAECPDRDLPIEAVFEVKNMCPENFKPSC</sequence>
<reference evidence="2" key="3">
    <citation type="submission" date="2025-08" db="UniProtKB">
        <authorList>
            <consortium name="RefSeq"/>
        </authorList>
    </citation>
    <scope>IDENTIFICATION</scope>
    <source>
        <tissue evidence="2">Whole organism</tissue>
    </source>
</reference>
<dbReference type="RefSeq" id="XP_017866634.1">
    <property type="nucleotide sequence ID" value="XM_018011145.1"/>
</dbReference>
<dbReference type="InterPro" id="IPR059162">
    <property type="entry name" value="RIIAD1"/>
</dbReference>
<reference evidence="1" key="1">
    <citation type="journal article" date="1997" name="Nucleic Acids Res.">
        <title>tRNAscan-SE: a program for improved detection of transfer RNA genes in genomic sequence.</title>
        <authorList>
            <person name="Lowe T.M."/>
            <person name="Eddy S.R."/>
        </authorList>
    </citation>
    <scope>NUCLEOTIDE SEQUENCE [LARGE SCALE GENOMIC DNA]</scope>
</reference>
<dbReference type="Proteomes" id="UP000694904">
    <property type="component" value="Chromosome 5"/>
</dbReference>
<name>A0ABM1PHE8_DROAR</name>
<gene>
    <name evidence="2" type="primary">LOC108616157</name>
</gene>
<dbReference type="CDD" id="cd22971">
    <property type="entry name" value="DD_RIIAD1"/>
    <property type="match status" value="1"/>
</dbReference>
<evidence type="ECO:0000313" key="2">
    <source>
        <dbReference type="RefSeq" id="XP_017866634.1"/>
    </source>
</evidence>
<organism evidence="1 2">
    <name type="scientific">Drosophila arizonae</name>
    <name type="common">Fruit fly</name>
    <dbReference type="NCBI Taxonomy" id="7263"/>
    <lineage>
        <taxon>Eukaryota</taxon>
        <taxon>Metazoa</taxon>
        <taxon>Ecdysozoa</taxon>
        <taxon>Arthropoda</taxon>
        <taxon>Hexapoda</taxon>
        <taxon>Insecta</taxon>
        <taxon>Pterygota</taxon>
        <taxon>Neoptera</taxon>
        <taxon>Endopterygota</taxon>
        <taxon>Diptera</taxon>
        <taxon>Brachycera</taxon>
        <taxon>Muscomorpha</taxon>
        <taxon>Ephydroidea</taxon>
        <taxon>Drosophilidae</taxon>
        <taxon>Drosophila</taxon>
    </lineage>
</organism>
<dbReference type="GeneID" id="108616157"/>
<accession>A0ABM1PHE8</accession>
<evidence type="ECO:0000313" key="1">
    <source>
        <dbReference type="Proteomes" id="UP000694904"/>
    </source>
</evidence>
<reference evidence="1" key="2">
    <citation type="journal article" date="2016" name="G3 (Bethesda)">
        <title>Genome Evolution in Three Species of Cactophilic Drosophila.</title>
        <authorList>
            <person name="Sanchez-Flores A."/>
            <person name="Penazola F."/>
            <person name="Carpinteyro-Ponce J."/>
            <person name="Nazario-Yepiz N."/>
            <person name="Abreu-Goodger C."/>
            <person name="Machado C.A."/>
            <person name="Markow T.A."/>
        </authorList>
    </citation>
    <scope>NUCLEOTIDE SEQUENCE [LARGE SCALE GENOMIC DNA]</scope>
</reference>
<protein>
    <submittedName>
        <fullName evidence="2">Uncharacterized protein LOC108616157</fullName>
    </submittedName>
</protein>